<evidence type="ECO:0000256" key="4">
    <source>
        <dbReference type="ARBA" id="ARBA00022691"/>
    </source>
</evidence>
<comment type="subunit">
    <text evidence="1">Monomer.</text>
</comment>
<reference evidence="6" key="1">
    <citation type="submission" date="2019-10" db="EMBL/GenBank/DDBJ databases">
        <title>Corvus moneduloides (New Caledonian crow) genome, bCorMon1, primary haplotype.</title>
        <authorList>
            <person name="Rutz C."/>
            <person name="Fungtammasan C."/>
            <person name="Mountcastle J."/>
            <person name="Formenti G."/>
            <person name="Chow W."/>
            <person name="Howe K."/>
            <person name="Steele M.P."/>
            <person name="Fernandes J."/>
            <person name="Gilbert M.T.P."/>
            <person name="Fedrigo O."/>
            <person name="Jarvis E.D."/>
            <person name="Gemmell N."/>
        </authorList>
    </citation>
    <scope>NUCLEOTIDE SEQUENCE [LARGE SCALE GENOMIC DNA]</scope>
</reference>
<dbReference type="FunFam" id="3.40.50.150:FF:000118">
    <property type="entry name" value="Histamine N-methyltransferase"/>
    <property type="match status" value="1"/>
</dbReference>
<keyword evidence="4" id="KW-0949">S-adenosyl-L-methionine</keyword>
<evidence type="ECO:0000313" key="6">
    <source>
        <dbReference type="Proteomes" id="UP000694553"/>
    </source>
</evidence>
<dbReference type="OrthoDB" id="5984880at2759"/>
<keyword evidence="6" id="KW-1185">Reference proteome</keyword>
<protein>
    <submittedName>
        <fullName evidence="5">Uncharacterized protein</fullName>
    </submittedName>
</protein>
<dbReference type="GeneID" id="116446790"/>
<keyword evidence="3" id="KW-0808">Transferase</keyword>
<evidence type="ECO:0000313" key="5">
    <source>
        <dbReference type="Ensembl" id="ENSCMUP00000019843.2"/>
    </source>
</evidence>
<dbReference type="Proteomes" id="UP000694553">
    <property type="component" value="Unassembled WGS sequence"/>
</dbReference>
<gene>
    <name evidence="5" type="primary">LOC116446790</name>
</gene>
<dbReference type="InterPro" id="IPR029063">
    <property type="entry name" value="SAM-dependent_MTases_sf"/>
</dbReference>
<dbReference type="GO" id="GO:0032259">
    <property type="term" value="P:methylation"/>
    <property type="evidence" value="ECO:0007669"/>
    <property type="project" value="UniProtKB-KW"/>
</dbReference>
<dbReference type="Pfam" id="PF13489">
    <property type="entry name" value="Methyltransf_23"/>
    <property type="match status" value="1"/>
</dbReference>
<dbReference type="GO" id="GO:0008170">
    <property type="term" value="F:N-methyltransferase activity"/>
    <property type="evidence" value="ECO:0007669"/>
    <property type="project" value="InterPro"/>
</dbReference>
<evidence type="ECO:0000256" key="3">
    <source>
        <dbReference type="ARBA" id="ARBA00022679"/>
    </source>
</evidence>
<sequence length="414" mass="46119">MYKEVSKGCAAPGCWALLDSSGEVRQSRTPGPRCPSAVRGCGWTCRPRARAPGCPQPRARLPAYGIAACSELEGTHEDHHQPLCPCTASTPTMEPPPEVKRNSFSSMNFEAEILTTPHDNSELYMIPSMRSLTAEEYVEAFKSFLDHSTEHQCMDEFNKEQMPNIVAGVGTGKSTISVLGVGSGTGEQDLKMIRILQAVHPGVFIDNEIVEPNPQHVAAYKELVNQAPDLQNVSFIWHQLTSLEYEQQVKEKGTHKKFDFIHMIQMLYRVEDIPNTIKFFHSCLDHHGKLLIIILSDSSGWASLWKKYRDCLPATDSGHYITSSGITEVLQKLGVEHRVYEFPSGWDITECFIEGDALGGRMMDFLTGTKNFLGTAPPALRRRLQEALCQPECSSTRDGRVIFSNNLSMIVVES</sequence>
<dbReference type="SUPFAM" id="SSF53335">
    <property type="entry name" value="S-adenosyl-L-methionine-dependent methyltransferases"/>
    <property type="match status" value="1"/>
</dbReference>
<reference evidence="5" key="3">
    <citation type="submission" date="2025-09" db="UniProtKB">
        <authorList>
            <consortium name="Ensembl"/>
        </authorList>
    </citation>
    <scope>IDENTIFICATION</scope>
</reference>
<dbReference type="RefSeq" id="XP_031971065.1">
    <property type="nucleotide sequence ID" value="XM_032115174.1"/>
</dbReference>
<dbReference type="PROSITE" id="PS51597">
    <property type="entry name" value="SAM_HNMT"/>
    <property type="match status" value="1"/>
</dbReference>
<accession>A0A8U7NI05</accession>
<dbReference type="OMA" id="SGWASIW"/>
<accession>A0A8C3EE84</accession>
<reference evidence="5" key="2">
    <citation type="submission" date="2025-08" db="UniProtKB">
        <authorList>
            <consortium name="Ensembl"/>
        </authorList>
    </citation>
    <scope>IDENTIFICATION</scope>
</reference>
<dbReference type="InterPro" id="IPR016673">
    <property type="entry name" value="HHMT-like"/>
</dbReference>
<evidence type="ECO:0000256" key="2">
    <source>
        <dbReference type="ARBA" id="ARBA00022603"/>
    </source>
</evidence>
<organism evidence="5 6">
    <name type="scientific">Corvus moneduloides</name>
    <name type="common">New Caledonian crow</name>
    <dbReference type="NCBI Taxonomy" id="1196302"/>
    <lineage>
        <taxon>Eukaryota</taxon>
        <taxon>Metazoa</taxon>
        <taxon>Chordata</taxon>
        <taxon>Craniata</taxon>
        <taxon>Vertebrata</taxon>
        <taxon>Euteleostomi</taxon>
        <taxon>Archelosauria</taxon>
        <taxon>Archosauria</taxon>
        <taxon>Dinosauria</taxon>
        <taxon>Saurischia</taxon>
        <taxon>Theropoda</taxon>
        <taxon>Coelurosauria</taxon>
        <taxon>Aves</taxon>
        <taxon>Neognathae</taxon>
        <taxon>Neoaves</taxon>
        <taxon>Telluraves</taxon>
        <taxon>Australaves</taxon>
        <taxon>Passeriformes</taxon>
        <taxon>Corvoidea</taxon>
        <taxon>Corvidae</taxon>
        <taxon>Corvus</taxon>
    </lineage>
</organism>
<dbReference type="AlphaFoldDB" id="A0A8C3EE84"/>
<evidence type="ECO:0000256" key="1">
    <source>
        <dbReference type="ARBA" id="ARBA00011245"/>
    </source>
</evidence>
<dbReference type="Gene3D" id="3.40.50.150">
    <property type="entry name" value="Vaccinia Virus protein VP39"/>
    <property type="match status" value="1"/>
</dbReference>
<proteinExistence type="predicted"/>
<dbReference type="Ensembl" id="ENSCMUT00000021313.2">
    <property type="protein sequence ID" value="ENSCMUP00000019843.2"/>
    <property type="gene ID" value="ENSCMUG00000012250.2"/>
</dbReference>
<name>A0A8C3EE84_CORMO</name>
<keyword evidence="2" id="KW-0489">Methyltransferase</keyword>